<protein>
    <submittedName>
        <fullName evidence="2">Alpha/beta hydrolase family protein</fullName>
    </submittedName>
</protein>
<dbReference type="InterPro" id="IPR000073">
    <property type="entry name" value="AB_hydrolase_1"/>
</dbReference>
<dbReference type="AlphaFoldDB" id="A0AA45HII7"/>
<evidence type="ECO:0000259" key="1">
    <source>
        <dbReference type="Pfam" id="PF00561"/>
    </source>
</evidence>
<sequence>MATYNYKDLEIFYHDKGKGKNILFLHGDTASTELFLNEIDILSKDYRVIAPDLPGHGKSSRIKRFPLNFWKFSAEVFLSMIEDLNLSDVNILGISGGSIIALNMVILNDSNINKVMIDSFLGKSIPRGVAFSIQKSRASMKGIGQGFWQAMHGIDWEDVVDADTNMLVEFSKRIENFYDSELLSIKKKVMIVSTDKSKVIDLINDIPNSDYYIFENGEDPLIISEQDRFKIVLDDFFN</sequence>
<keyword evidence="2" id="KW-0378">Hydrolase</keyword>
<feature type="domain" description="AB hydrolase-1" evidence="1">
    <location>
        <begin position="21"/>
        <end position="119"/>
    </location>
</feature>
<dbReference type="SUPFAM" id="SSF53474">
    <property type="entry name" value="alpha/beta-Hydrolases"/>
    <property type="match status" value="1"/>
</dbReference>
<dbReference type="Pfam" id="PF00561">
    <property type="entry name" value="Abhydrolase_1"/>
    <property type="match status" value="1"/>
</dbReference>
<dbReference type="GO" id="GO:0016020">
    <property type="term" value="C:membrane"/>
    <property type="evidence" value="ECO:0007669"/>
    <property type="project" value="TreeGrafter"/>
</dbReference>
<dbReference type="GO" id="GO:0016787">
    <property type="term" value="F:hydrolase activity"/>
    <property type="evidence" value="ECO:0007669"/>
    <property type="project" value="UniProtKB-KW"/>
</dbReference>
<dbReference type="PANTHER" id="PTHR43798:SF33">
    <property type="entry name" value="HYDROLASE, PUTATIVE (AFU_ORTHOLOGUE AFUA_2G14860)-RELATED"/>
    <property type="match status" value="1"/>
</dbReference>
<evidence type="ECO:0000313" key="3">
    <source>
        <dbReference type="Proteomes" id="UP000245921"/>
    </source>
</evidence>
<organism evidence="2 3">
    <name type="scientific">Oceanotoga teriensis</name>
    <dbReference type="NCBI Taxonomy" id="515440"/>
    <lineage>
        <taxon>Bacteria</taxon>
        <taxon>Thermotogati</taxon>
        <taxon>Thermotogota</taxon>
        <taxon>Thermotogae</taxon>
        <taxon>Petrotogales</taxon>
        <taxon>Petrotogaceae</taxon>
        <taxon>Oceanotoga</taxon>
    </lineage>
</organism>
<dbReference type="InterPro" id="IPR029058">
    <property type="entry name" value="AB_hydrolase_fold"/>
</dbReference>
<dbReference type="Gene3D" id="3.40.50.1820">
    <property type="entry name" value="alpha/beta hydrolase"/>
    <property type="match status" value="1"/>
</dbReference>
<proteinExistence type="predicted"/>
<dbReference type="InterPro" id="IPR050266">
    <property type="entry name" value="AB_hydrolase_sf"/>
</dbReference>
<keyword evidence="3" id="KW-1185">Reference proteome</keyword>
<dbReference type="EMBL" id="QGGI01000008">
    <property type="protein sequence ID" value="PWJ93178.1"/>
    <property type="molecule type" value="Genomic_DNA"/>
</dbReference>
<reference evidence="2 3" key="1">
    <citation type="submission" date="2018-05" db="EMBL/GenBank/DDBJ databases">
        <title>Genomic Encyclopedia of Type Strains, Phase IV (KMG-IV): sequencing the most valuable type-strain genomes for metagenomic binning, comparative biology and taxonomic classification.</title>
        <authorList>
            <person name="Goeker M."/>
        </authorList>
    </citation>
    <scope>NUCLEOTIDE SEQUENCE [LARGE SCALE GENOMIC DNA]</scope>
    <source>
        <strain evidence="2 3">DSM 24906</strain>
    </source>
</reference>
<gene>
    <name evidence="2" type="ORF">C7380_1087</name>
</gene>
<dbReference type="Proteomes" id="UP000245921">
    <property type="component" value="Unassembled WGS sequence"/>
</dbReference>
<dbReference type="RefSeq" id="WP_158274817.1">
    <property type="nucleotide sequence ID" value="NZ_QGGI01000008.1"/>
</dbReference>
<evidence type="ECO:0000313" key="2">
    <source>
        <dbReference type="EMBL" id="PWJ93178.1"/>
    </source>
</evidence>
<dbReference type="PANTHER" id="PTHR43798">
    <property type="entry name" value="MONOACYLGLYCEROL LIPASE"/>
    <property type="match status" value="1"/>
</dbReference>
<accession>A0AA45HII7</accession>
<comment type="caution">
    <text evidence="2">The sequence shown here is derived from an EMBL/GenBank/DDBJ whole genome shotgun (WGS) entry which is preliminary data.</text>
</comment>
<name>A0AA45HII7_9BACT</name>
<dbReference type="PRINTS" id="PR00111">
    <property type="entry name" value="ABHYDROLASE"/>
</dbReference>